<evidence type="ECO:0000313" key="2">
    <source>
        <dbReference type="Proteomes" id="UP000001062"/>
    </source>
</evidence>
<dbReference type="EMBL" id="CP002583">
    <property type="protein sequence ID" value="ADZ92953.1"/>
    <property type="molecule type" value="Genomic_DNA"/>
</dbReference>
<proteinExistence type="predicted"/>
<reference evidence="1 2" key="1">
    <citation type="journal article" date="2012" name="Stand. Genomic Sci.">
        <title>Complete genome sequence of the melanogenic marine bacterium Marinomonas mediterranea type strain (MMB-1(T)).</title>
        <authorList>
            <person name="Lucas-Elio P."/>
            <person name="Goodwin L."/>
            <person name="Woyke T."/>
            <person name="Pitluck S."/>
            <person name="Nolan M."/>
            <person name="Kyrpides N.C."/>
            <person name="Detter J.C."/>
            <person name="Copeland A."/>
            <person name="Teshima H."/>
            <person name="Bruce D."/>
            <person name="Detter C."/>
            <person name="Tapia R."/>
            <person name="Han S."/>
            <person name="Land M.L."/>
            <person name="Ivanova N."/>
            <person name="Mikhailova N."/>
            <person name="Johnston A.W."/>
            <person name="Sanchez-Amat A."/>
        </authorList>
    </citation>
    <scope>NUCLEOTIDE SEQUENCE [LARGE SCALE GENOMIC DNA]</scope>
    <source>
        <strain evidence="2">ATCC 700492 / JCM 21426 / NBRC 103028 / MMB-1</strain>
    </source>
</reference>
<dbReference type="AlphaFoldDB" id="F2JWT6"/>
<protein>
    <submittedName>
        <fullName evidence="1">Uncharacterized protein</fullName>
    </submittedName>
</protein>
<name>F2JWT6_MARM1</name>
<accession>F2JWT6</accession>
<dbReference type="STRING" id="717774.Marme_3743"/>
<evidence type="ECO:0000313" key="1">
    <source>
        <dbReference type="EMBL" id="ADZ92953.1"/>
    </source>
</evidence>
<organism evidence="1 2">
    <name type="scientific">Marinomonas mediterranea (strain ATCC 700492 / JCM 21426 / NBRC 103028 / MMB-1)</name>
    <dbReference type="NCBI Taxonomy" id="717774"/>
    <lineage>
        <taxon>Bacteria</taxon>
        <taxon>Pseudomonadati</taxon>
        <taxon>Pseudomonadota</taxon>
        <taxon>Gammaproteobacteria</taxon>
        <taxon>Oceanospirillales</taxon>
        <taxon>Oceanospirillaceae</taxon>
        <taxon>Marinomonas</taxon>
    </lineage>
</organism>
<dbReference type="HOGENOM" id="CLU_3312467_0_0_6"/>
<dbReference type="KEGG" id="mme:Marme_3743"/>
<dbReference type="Proteomes" id="UP000001062">
    <property type="component" value="Chromosome"/>
</dbReference>
<keyword evidence="2" id="KW-1185">Reference proteome</keyword>
<gene>
    <name evidence="1" type="ordered locus">Marme_3743</name>
</gene>
<dbReference type="PATRIC" id="fig|717774.3.peg.3857"/>
<sequence>MSMSMRLCIYRYGTLFRPFIRYIPDINSLLESVVDKAKK</sequence>